<dbReference type="Proteomes" id="UP001595841">
    <property type="component" value="Unassembled WGS sequence"/>
</dbReference>
<protein>
    <recommendedName>
        <fullName evidence="4">DUF3592 domain-containing protein</fullName>
    </recommendedName>
</protein>
<proteinExistence type="predicted"/>
<evidence type="ECO:0008006" key="4">
    <source>
        <dbReference type="Google" id="ProtNLM"/>
    </source>
</evidence>
<comment type="caution">
    <text evidence="2">The sequence shown here is derived from an EMBL/GenBank/DDBJ whole genome shotgun (WGS) entry which is preliminary data.</text>
</comment>
<feature type="transmembrane region" description="Helical" evidence="1">
    <location>
        <begin position="124"/>
        <end position="145"/>
    </location>
</feature>
<keyword evidence="1" id="KW-1133">Transmembrane helix</keyword>
<keyword evidence="3" id="KW-1185">Reference proteome</keyword>
<dbReference type="RefSeq" id="WP_379766971.1">
    <property type="nucleotide sequence ID" value="NZ_JBHSCL010000009.1"/>
</dbReference>
<accession>A0ABV8PS85</accession>
<evidence type="ECO:0000313" key="2">
    <source>
        <dbReference type="EMBL" id="MFC4221757.1"/>
    </source>
</evidence>
<sequence length="319" mass="36710">MLYTIFTLSLIGLVLLFWLYKLICHCFFKPFHLWKNQENSSVPSKEATILSIKKLKEGKFPLLEIEVVFENFSGYPIQRSLRFRDSKPHLNRFKKDGKVRITLDANKKPNPPYFLHSGKYKVSLIFILLCSLFTIAYVAGCYFLMGEAISRIVSAPGYHENLFSNSSETTEALLFVSIILIVLNYIFRKTGLLTSKRTKSQNWDLMYYGLGAMATVTSYEDTGTLINENPVVKFNYTYEDEAGNTLVGSDKKIVGKLEIIGLPDIHEIEIMYLPDNPQVSKLMENLQKQSFQNFVNAMFLFCFFIFSVILIVSFCRDVF</sequence>
<organism evidence="2 3">
    <name type="scientific">Flagellimonas marina</name>
    <dbReference type="NCBI Taxonomy" id="1775168"/>
    <lineage>
        <taxon>Bacteria</taxon>
        <taxon>Pseudomonadati</taxon>
        <taxon>Bacteroidota</taxon>
        <taxon>Flavobacteriia</taxon>
        <taxon>Flavobacteriales</taxon>
        <taxon>Flavobacteriaceae</taxon>
        <taxon>Flagellimonas</taxon>
    </lineage>
</organism>
<keyword evidence="1" id="KW-0472">Membrane</keyword>
<evidence type="ECO:0000256" key="1">
    <source>
        <dbReference type="SAM" id="Phobius"/>
    </source>
</evidence>
<gene>
    <name evidence="2" type="ORF">ACFOWS_16515</name>
</gene>
<name>A0ABV8PS85_9FLAO</name>
<reference evidence="3" key="1">
    <citation type="journal article" date="2019" name="Int. J. Syst. Evol. Microbiol.">
        <title>The Global Catalogue of Microorganisms (GCM) 10K type strain sequencing project: providing services to taxonomists for standard genome sequencing and annotation.</title>
        <authorList>
            <consortium name="The Broad Institute Genomics Platform"/>
            <consortium name="The Broad Institute Genome Sequencing Center for Infectious Disease"/>
            <person name="Wu L."/>
            <person name="Ma J."/>
        </authorList>
    </citation>
    <scope>NUCLEOTIDE SEQUENCE [LARGE SCALE GENOMIC DNA]</scope>
    <source>
        <strain evidence="3">CGMCC 1.15774</strain>
    </source>
</reference>
<dbReference type="EMBL" id="JBHSCL010000009">
    <property type="protein sequence ID" value="MFC4221757.1"/>
    <property type="molecule type" value="Genomic_DNA"/>
</dbReference>
<feature type="transmembrane region" description="Helical" evidence="1">
    <location>
        <begin position="294"/>
        <end position="314"/>
    </location>
</feature>
<feature type="transmembrane region" description="Helical" evidence="1">
    <location>
        <begin position="169"/>
        <end position="187"/>
    </location>
</feature>
<feature type="transmembrane region" description="Helical" evidence="1">
    <location>
        <begin position="6"/>
        <end position="28"/>
    </location>
</feature>
<evidence type="ECO:0000313" key="3">
    <source>
        <dbReference type="Proteomes" id="UP001595841"/>
    </source>
</evidence>
<keyword evidence="1" id="KW-0812">Transmembrane</keyword>